<dbReference type="PIRSF" id="PIRSF002599">
    <property type="entry name" value="Cold_shock_A"/>
    <property type="match status" value="1"/>
</dbReference>
<reference evidence="2 3" key="1">
    <citation type="submission" date="2010-12" db="EMBL/GenBank/DDBJ databases">
        <title>The Genome Sequence of Coprobacillus sp. strain 29_1.</title>
        <authorList>
            <consortium name="The Broad Institute Genome Sequencing Platform"/>
            <person name="Earl A."/>
            <person name="Ward D."/>
            <person name="Feldgarden M."/>
            <person name="Gevers D."/>
            <person name="Daigneault M."/>
            <person name="Sibley C.D."/>
            <person name="White A."/>
            <person name="Strauss J."/>
            <person name="Allen-Vercoe E."/>
            <person name="Young S.K."/>
            <person name="Zeng Q."/>
            <person name="Gargeya S."/>
            <person name="Fitzgerald M."/>
            <person name="Haas B."/>
            <person name="Abouelleil A."/>
            <person name="Alvarado L."/>
            <person name="Arachchi H.M."/>
            <person name="Berlin A."/>
            <person name="Brown A."/>
            <person name="Chapman S.B."/>
            <person name="Chen Z."/>
            <person name="Dunbar C."/>
            <person name="Freedman E."/>
            <person name="Gearin G."/>
            <person name="Gellesch M."/>
            <person name="Goldberg J."/>
            <person name="Griggs A."/>
            <person name="Gujja S."/>
            <person name="Heilman E."/>
            <person name="Heiman D."/>
            <person name="Howarth C."/>
            <person name="Larson L."/>
            <person name="Lui A."/>
            <person name="MacDonald P.J.P."/>
            <person name="Mehta T."/>
            <person name="Montmayeur A."/>
            <person name="Murphy C."/>
            <person name="Neiman D."/>
            <person name="Pearson M."/>
            <person name="Priest M."/>
            <person name="Roberts A."/>
            <person name="Saif S."/>
            <person name="Shea T."/>
            <person name="Shenoy N."/>
            <person name="Sisk P."/>
            <person name="Stolte C."/>
            <person name="Sykes S."/>
            <person name="White J."/>
            <person name="Yandava C."/>
            <person name="Nusbaum C."/>
            <person name="Birren B."/>
        </authorList>
    </citation>
    <scope>NUCLEOTIDE SEQUENCE [LARGE SCALE GENOMIC DNA]</scope>
    <source>
        <strain evidence="2 3">29_1</strain>
    </source>
</reference>
<comment type="caution">
    <text evidence="2">The sequence shown here is derived from an EMBL/GenBank/DDBJ whole genome shotgun (WGS) entry which is preliminary data.</text>
</comment>
<keyword evidence="1" id="KW-1133">Transmembrane helix</keyword>
<accession>E7GE42</accession>
<dbReference type="HOGENOM" id="CLU_091970_3_2_9"/>
<evidence type="ECO:0000256" key="1">
    <source>
        <dbReference type="SAM" id="Phobius"/>
    </source>
</evidence>
<dbReference type="GO" id="GO:0003676">
    <property type="term" value="F:nucleic acid binding"/>
    <property type="evidence" value="ECO:0007669"/>
    <property type="project" value="InterPro"/>
</dbReference>
<feature type="transmembrane region" description="Helical" evidence="1">
    <location>
        <begin position="38"/>
        <end position="56"/>
    </location>
</feature>
<dbReference type="Proteomes" id="UP000003157">
    <property type="component" value="Unassembled WGS sequence"/>
</dbReference>
<feature type="transmembrane region" description="Helical" evidence="1">
    <location>
        <begin position="62"/>
        <end position="82"/>
    </location>
</feature>
<gene>
    <name evidence="2" type="ORF">HMPREF9488_03035</name>
</gene>
<dbReference type="RefSeq" id="WP_008790122.1">
    <property type="nucleotide sequence ID" value="NZ_AKCB01000001.1"/>
</dbReference>
<keyword evidence="1" id="KW-0812">Transmembrane</keyword>
<dbReference type="InterPro" id="IPR012156">
    <property type="entry name" value="Cold_shock_CspA"/>
</dbReference>
<organism evidence="2 3">
    <name type="scientific">Coprobacillus cateniformis</name>
    <dbReference type="NCBI Taxonomy" id="100884"/>
    <lineage>
        <taxon>Bacteria</taxon>
        <taxon>Bacillati</taxon>
        <taxon>Bacillota</taxon>
        <taxon>Erysipelotrichia</taxon>
        <taxon>Erysipelotrichales</taxon>
        <taxon>Coprobacillaceae</taxon>
        <taxon>Coprobacillus</taxon>
    </lineage>
</organism>
<dbReference type="InterPro" id="IPR010718">
    <property type="entry name" value="DUF1294"/>
</dbReference>
<dbReference type="Pfam" id="PF06961">
    <property type="entry name" value="DUF1294"/>
    <property type="match status" value="1"/>
</dbReference>
<protein>
    <submittedName>
        <fullName evidence="2">Cold-shock domain-containing protein</fullName>
    </submittedName>
</protein>
<dbReference type="GeneID" id="78230324"/>
<sequence>MKFMMIYLIMINILAFLMMKLDKYKARKHAWRVPEKSFFLLSIIGGSLGTWIGMYICHHKTRQWYFVVGIPIILLLQILLILKVKGGSL</sequence>
<dbReference type="EMBL" id="ADKX01000043">
    <property type="protein sequence ID" value="EFW03845.1"/>
    <property type="molecule type" value="Genomic_DNA"/>
</dbReference>
<keyword evidence="1" id="KW-0472">Membrane</keyword>
<feature type="transmembrane region" description="Helical" evidence="1">
    <location>
        <begin position="6"/>
        <end position="26"/>
    </location>
</feature>
<evidence type="ECO:0000313" key="3">
    <source>
        <dbReference type="Proteomes" id="UP000003157"/>
    </source>
</evidence>
<dbReference type="OrthoDB" id="1698854at2"/>
<dbReference type="STRING" id="100884.GCA_000269565_02511"/>
<dbReference type="eggNOG" id="COG3326">
    <property type="taxonomic scope" value="Bacteria"/>
</dbReference>
<proteinExistence type="predicted"/>
<evidence type="ECO:0000313" key="2">
    <source>
        <dbReference type="EMBL" id="EFW03845.1"/>
    </source>
</evidence>
<dbReference type="AlphaFoldDB" id="E7GE42"/>
<keyword evidence="3" id="KW-1185">Reference proteome</keyword>
<name>E7GE42_9FIRM</name>